<protein>
    <submittedName>
        <fullName evidence="1">Uncharacterized protein</fullName>
    </submittedName>
</protein>
<dbReference type="AlphaFoldDB" id="I3S0N4"/>
<sequence length="85" mass="9379">MLKLLVCDDGIYSLHQKRKRVSEPSSPGGVIDASFSCDSSNDSWTAASSVSLSLQPMFKRSKAQDQQMRLPSVNRVSIDVLHSPR</sequence>
<proteinExistence type="evidence at transcript level"/>
<accession>I3S0N4</accession>
<dbReference type="EMBL" id="BT134031">
    <property type="protein sequence ID" value="AFK33826.1"/>
    <property type="molecule type" value="mRNA"/>
</dbReference>
<reference evidence="1" key="1">
    <citation type="submission" date="2012-05" db="EMBL/GenBank/DDBJ databases">
        <authorList>
            <person name="Krishnakumar V."/>
            <person name="Cheung F."/>
            <person name="Xiao Y."/>
            <person name="Chan A."/>
            <person name="Moskal W.A."/>
            <person name="Town C.D."/>
        </authorList>
    </citation>
    <scope>NUCLEOTIDE SEQUENCE</scope>
</reference>
<organism evidence="1">
    <name type="scientific">Medicago truncatula</name>
    <name type="common">Barrel medic</name>
    <name type="synonym">Medicago tribuloides</name>
    <dbReference type="NCBI Taxonomy" id="3880"/>
    <lineage>
        <taxon>Eukaryota</taxon>
        <taxon>Viridiplantae</taxon>
        <taxon>Streptophyta</taxon>
        <taxon>Embryophyta</taxon>
        <taxon>Tracheophyta</taxon>
        <taxon>Spermatophyta</taxon>
        <taxon>Magnoliopsida</taxon>
        <taxon>eudicotyledons</taxon>
        <taxon>Gunneridae</taxon>
        <taxon>Pentapetalae</taxon>
        <taxon>rosids</taxon>
        <taxon>fabids</taxon>
        <taxon>Fabales</taxon>
        <taxon>Fabaceae</taxon>
        <taxon>Papilionoideae</taxon>
        <taxon>50 kb inversion clade</taxon>
        <taxon>NPAAA clade</taxon>
        <taxon>Hologalegina</taxon>
        <taxon>IRL clade</taxon>
        <taxon>Trifolieae</taxon>
        <taxon>Medicago</taxon>
    </lineage>
</organism>
<name>I3S0N4_MEDTR</name>
<evidence type="ECO:0000313" key="1">
    <source>
        <dbReference type="EMBL" id="AFK33826.1"/>
    </source>
</evidence>